<dbReference type="EMBL" id="KV017472">
    <property type="protein sequence ID" value="KZV18330.1"/>
    <property type="molecule type" value="Genomic_DNA"/>
</dbReference>
<organism evidence="1 2">
    <name type="scientific">Dorcoceras hygrometricum</name>
    <dbReference type="NCBI Taxonomy" id="472368"/>
    <lineage>
        <taxon>Eukaryota</taxon>
        <taxon>Viridiplantae</taxon>
        <taxon>Streptophyta</taxon>
        <taxon>Embryophyta</taxon>
        <taxon>Tracheophyta</taxon>
        <taxon>Spermatophyta</taxon>
        <taxon>Magnoliopsida</taxon>
        <taxon>eudicotyledons</taxon>
        <taxon>Gunneridae</taxon>
        <taxon>Pentapetalae</taxon>
        <taxon>asterids</taxon>
        <taxon>lamiids</taxon>
        <taxon>Lamiales</taxon>
        <taxon>Gesneriaceae</taxon>
        <taxon>Didymocarpoideae</taxon>
        <taxon>Trichosporeae</taxon>
        <taxon>Loxocarpinae</taxon>
        <taxon>Dorcoceras</taxon>
    </lineage>
</organism>
<evidence type="ECO:0000313" key="1">
    <source>
        <dbReference type="EMBL" id="KZV18330.1"/>
    </source>
</evidence>
<dbReference type="Proteomes" id="UP000250235">
    <property type="component" value="Unassembled WGS sequence"/>
</dbReference>
<name>A0A2Z7A9G7_9LAMI</name>
<accession>A0A2Z7A9G7</accession>
<proteinExistence type="predicted"/>
<reference evidence="1 2" key="1">
    <citation type="journal article" date="2015" name="Proc. Natl. Acad. Sci. U.S.A.">
        <title>The resurrection genome of Boea hygrometrica: A blueprint for survival of dehydration.</title>
        <authorList>
            <person name="Xiao L."/>
            <person name="Yang G."/>
            <person name="Zhang L."/>
            <person name="Yang X."/>
            <person name="Zhao S."/>
            <person name="Ji Z."/>
            <person name="Zhou Q."/>
            <person name="Hu M."/>
            <person name="Wang Y."/>
            <person name="Chen M."/>
            <person name="Xu Y."/>
            <person name="Jin H."/>
            <person name="Xiao X."/>
            <person name="Hu G."/>
            <person name="Bao F."/>
            <person name="Hu Y."/>
            <person name="Wan P."/>
            <person name="Li L."/>
            <person name="Deng X."/>
            <person name="Kuang T."/>
            <person name="Xiang C."/>
            <person name="Zhu J.K."/>
            <person name="Oliver M.J."/>
            <person name="He Y."/>
        </authorList>
    </citation>
    <scope>NUCLEOTIDE SEQUENCE [LARGE SCALE GENOMIC DNA]</scope>
    <source>
        <strain evidence="2">cv. XS01</strain>
    </source>
</reference>
<protein>
    <submittedName>
        <fullName evidence="1">Uncharacterized protein</fullName>
    </submittedName>
</protein>
<gene>
    <name evidence="1" type="ORF">F511_19218</name>
</gene>
<keyword evidence="2" id="KW-1185">Reference proteome</keyword>
<sequence length="165" mass="18070">MLIVTLVAATGSEGDVSHMSSLGYLARPAVGSKADVILTSSELFRVSAVDFYSLEAVERLEEESVKLLVYEDFWRNLIERSLIVVRFWIPGTDFSSRESLPCLPSQEGSGCLGRELQRLVRTLLRCVVPEKSNAMIGVVTTGFECLPPSCVGLMGSEDHGPMIFP</sequence>
<evidence type="ECO:0000313" key="2">
    <source>
        <dbReference type="Proteomes" id="UP000250235"/>
    </source>
</evidence>
<dbReference type="AlphaFoldDB" id="A0A2Z7A9G7"/>